<gene>
    <name evidence="5" type="ORF">HKI87_17g86040</name>
</gene>
<dbReference type="PANTHER" id="PTHR21694:SF18">
    <property type="entry name" value="COILED-COIL DOMAIN-CONTAINING PROTEIN 63"/>
    <property type="match status" value="1"/>
</dbReference>
<proteinExistence type="predicted"/>
<protein>
    <submittedName>
        <fullName evidence="5">Outer dynein arm protein 1</fullName>
    </submittedName>
</protein>
<evidence type="ECO:0000313" key="6">
    <source>
        <dbReference type="Proteomes" id="UP001472866"/>
    </source>
</evidence>
<dbReference type="AlphaFoldDB" id="A0AAX4PLM8"/>
<feature type="region of interest" description="Disordered" evidence="3">
    <location>
        <begin position="439"/>
        <end position="531"/>
    </location>
</feature>
<feature type="region of interest" description="Disordered" evidence="3">
    <location>
        <begin position="228"/>
        <end position="256"/>
    </location>
</feature>
<evidence type="ECO:0000256" key="3">
    <source>
        <dbReference type="SAM" id="MobiDB-lite"/>
    </source>
</evidence>
<evidence type="ECO:0000256" key="2">
    <source>
        <dbReference type="SAM" id="Coils"/>
    </source>
</evidence>
<feature type="domain" description="ODAD1 central coiled coil region" evidence="4">
    <location>
        <begin position="111"/>
        <end position="409"/>
    </location>
</feature>
<dbReference type="InterPro" id="IPR049258">
    <property type="entry name" value="ODAD1_CC"/>
</dbReference>
<sequence>MVVEKNAKSDSHFLQQKQRLAIQRLQNENNKLKDEILLDNKCNPSGHGYATSVQISKLQDQADLYTRKIETEKRRVADLDKQIAEMNQRIMEQRRQMGGVNAARENNQQTQRQIKILENRLEKALVKYNEALGKNKKLKEEIDSLRRERLVFDQIYKKLEKELEEKKREMANIIEVSNSAYEARDAALQELTILQNQADKEQAAFESEWRELGKMIDEDKKMKDIMKIKDSKRQQEQDGGDGAGGDSEKKGKKKLMSKDWVSVKEKALHRNQVDRIKSYSEAFQKIQEATGITDIDELVTKFLDAEDQNFTLFTYVNDLNLEIEKVDSQINDIKGDIEKFKGQGNDSESQRKKILDQLEDKLRQTEEKTEHTERQYEQSTKTVTGLKSGIFNIFNKIGCASLTNKELLESGINQGNMMQYLGIIEQRTNELLQVYAASQQQPTGDGGSSMVLGAGPSVPAGHAAITIEPPSVLDEKSDESDGDDNAEEERPLNREEISQRVNKRMQKRLTQKSKSLPGKSLPGSRSRFSKE</sequence>
<feature type="compositionally biased region" description="Basic residues" evidence="3">
    <location>
        <begin position="501"/>
        <end position="511"/>
    </location>
</feature>
<feature type="coiled-coil region" evidence="2">
    <location>
        <begin position="15"/>
        <end position="204"/>
    </location>
</feature>
<evidence type="ECO:0000313" key="5">
    <source>
        <dbReference type="EMBL" id="WZN67032.1"/>
    </source>
</evidence>
<name>A0AAX4PLM8_9CHLO</name>
<dbReference type="InterPro" id="IPR051876">
    <property type="entry name" value="ODA-DC/CCD"/>
</dbReference>
<feature type="compositionally biased region" description="Basic and acidic residues" evidence="3">
    <location>
        <begin position="488"/>
        <end position="498"/>
    </location>
</feature>
<accession>A0AAX4PLM8</accession>
<feature type="coiled-coil region" evidence="2">
    <location>
        <begin position="316"/>
        <end position="382"/>
    </location>
</feature>
<dbReference type="EMBL" id="CP151517">
    <property type="protein sequence ID" value="WZN67032.1"/>
    <property type="molecule type" value="Genomic_DNA"/>
</dbReference>
<keyword evidence="6" id="KW-1185">Reference proteome</keyword>
<dbReference type="Pfam" id="PF21773">
    <property type="entry name" value="ODAD1_CC"/>
    <property type="match status" value="1"/>
</dbReference>
<keyword evidence="1 2" id="KW-0175">Coiled coil</keyword>
<organism evidence="5 6">
    <name type="scientific">Chloropicon roscoffensis</name>
    <dbReference type="NCBI Taxonomy" id="1461544"/>
    <lineage>
        <taxon>Eukaryota</taxon>
        <taxon>Viridiplantae</taxon>
        <taxon>Chlorophyta</taxon>
        <taxon>Chloropicophyceae</taxon>
        <taxon>Chloropicales</taxon>
        <taxon>Chloropicaceae</taxon>
        <taxon>Chloropicon</taxon>
    </lineage>
</organism>
<reference evidence="5 6" key="1">
    <citation type="submission" date="2024-03" db="EMBL/GenBank/DDBJ databases">
        <title>Complete genome sequence of the green alga Chloropicon roscoffensis RCC1871.</title>
        <authorList>
            <person name="Lemieux C."/>
            <person name="Pombert J.-F."/>
            <person name="Otis C."/>
            <person name="Turmel M."/>
        </authorList>
    </citation>
    <scope>NUCLEOTIDE SEQUENCE [LARGE SCALE GENOMIC DNA]</scope>
    <source>
        <strain evidence="5 6">RCC1871</strain>
    </source>
</reference>
<evidence type="ECO:0000259" key="4">
    <source>
        <dbReference type="Pfam" id="PF21773"/>
    </source>
</evidence>
<feature type="compositionally biased region" description="Acidic residues" evidence="3">
    <location>
        <begin position="476"/>
        <end position="487"/>
    </location>
</feature>
<evidence type="ECO:0000256" key="1">
    <source>
        <dbReference type="ARBA" id="ARBA00023054"/>
    </source>
</evidence>
<dbReference type="Proteomes" id="UP001472866">
    <property type="component" value="Chromosome 17"/>
</dbReference>
<dbReference type="PANTHER" id="PTHR21694">
    <property type="entry name" value="COILED-COIL DOMAIN-CONTAINING PROTEIN 63"/>
    <property type="match status" value="1"/>
</dbReference>